<sequence>MIELAVAMYKMISPPHYFGCGEFDEGLRRQAGRKTVGLVTRHTTFTAASLSAKQLMLMVATLSDILQHTRQSPSFRRNMSATLNAVKPSAAEKAFAIFELTEQIFLELPMRDLLVTAQRLNKQSAAITKSSKKLQQALFFQPVTDHVLDFDSNIIDWRLPDPLIYRHPLCRPSKAKSRYKKAAEYSNASWRRQLLTQPPLTSVEYFICSIRPLLHAVAKNASGVRLADVRLSRPGTTGEEKYMLGALWQYLDNTAASYAQIAAVKSKVYNGPWKAITPTPGN</sequence>
<dbReference type="AlphaFoldDB" id="A0A9Q8LFJ4"/>
<dbReference type="EMBL" id="CP090166">
    <property type="protein sequence ID" value="UJO16474.1"/>
    <property type="molecule type" value="Genomic_DNA"/>
</dbReference>
<dbReference type="Proteomes" id="UP000756132">
    <property type="component" value="Chromosome 4"/>
</dbReference>
<reference evidence="1" key="2">
    <citation type="journal article" date="2022" name="Microb. Genom.">
        <title>A chromosome-scale genome assembly of the tomato pathogen Cladosporium fulvum reveals a compartmentalized genome architecture and the presence of a dispensable chromosome.</title>
        <authorList>
            <person name="Zaccaron A.Z."/>
            <person name="Chen L.H."/>
            <person name="Samaras A."/>
            <person name="Stergiopoulos I."/>
        </authorList>
    </citation>
    <scope>NUCLEOTIDE SEQUENCE</scope>
    <source>
        <strain evidence="1">Race5_Kim</strain>
    </source>
</reference>
<evidence type="ECO:0000313" key="2">
    <source>
        <dbReference type="Proteomes" id="UP000756132"/>
    </source>
</evidence>
<gene>
    <name evidence="1" type="ORF">CLAFUR5_05010</name>
</gene>
<evidence type="ECO:0000313" key="1">
    <source>
        <dbReference type="EMBL" id="UJO16474.1"/>
    </source>
</evidence>
<accession>A0A9Q8LFJ4</accession>
<name>A0A9Q8LFJ4_PASFU</name>
<dbReference type="OrthoDB" id="3646734at2759"/>
<protein>
    <submittedName>
        <fullName evidence="1">Uncharacterized protein</fullName>
    </submittedName>
</protein>
<reference evidence="1" key="1">
    <citation type="submission" date="2021-12" db="EMBL/GenBank/DDBJ databases">
        <authorList>
            <person name="Zaccaron A."/>
            <person name="Stergiopoulos I."/>
        </authorList>
    </citation>
    <scope>NUCLEOTIDE SEQUENCE</scope>
    <source>
        <strain evidence="1">Race5_Kim</strain>
    </source>
</reference>
<proteinExistence type="predicted"/>
<dbReference type="KEGG" id="ffu:CLAFUR5_05010"/>
<dbReference type="RefSeq" id="XP_047760840.1">
    <property type="nucleotide sequence ID" value="XM_047904158.1"/>
</dbReference>
<dbReference type="GeneID" id="71984888"/>
<keyword evidence="2" id="KW-1185">Reference proteome</keyword>
<organism evidence="1 2">
    <name type="scientific">Passalora fulva</name>
    <name type="common">Tomato leaf mold</name>
    <name type="synonym">Cladosporium fulvum</name>
    <dbReference type="NCBI Taxonomy" id="5499"/>
    <lineage>
        <taxon>Eukaryota</taxon>
        <taxon>Fungi</taxon>
        <taxon>Dikarya</taxon>
        <taxon>Ascomycota</taxon>
        <taxon>Pezizomycotina</taxon>
        <taxon>Dothideomycetes</taxon>
        <taxon>Dothideomycetidae</taxon>
        <taxon>Mycosphaerellales</taxon>
        <taxon>Mycosphaerellaceae</taxon>
        <taxon>Fulvia</taxon>
    </lineage>
</organism>